<sequence length="560" mass="61336">MSLQRVLGTETEYGVARQGGQQAAQLAEAGVKPYNPVELSFAVVAAAAAGDPARAEIRWDYRREDPVRDARGSRLDRASARPDMLTDAPQLQISNVIAPNGGRIYVDHAHPEYSSPETRDPFQALLYDRAGDAMMAKAAAGAGGGLELYKNNVDGKGASWGSHENYLMERSVPFEQVAQLMTLHLVSRQIYTGSGRLGLGEASQKSGFQLSQRADYLHTRIGLQTTFDRPIINTRDEPHAGERYRRLHVIAGDANRMDWPQALKLGTTSLLLWVLEEAASTHTAFDLAGLLDDLALADPVQALHTVSRDMSLSADLPLASGGSITAWQLQLRLLTATVALAAEVYGTDGVGNPLWPDESSRRMLGMWQTVLADLAQVRHSDDDQRLHMAVQASRLEWLLKWQILEGLRRKLACSWRDPRLSAADLRWESIDQQTSIFEKVRGRAAALVNDDQVLEAMTQPPDDTRAWLRAELVRNFPQELVAVSWSQITVRQASRPSQAGGQDDHGLLGEGEAGQGATRGLVTLDMSDPLSFCREDCQALLESWRGRPAAGLIAAIKGNG</sequence>
<proteinExistence type="inferred from homology"/>
<keyword evidence="3" id="KW-0647">Proteasome</keyword>
<name>A0A366K9K4_9BIFI</name>
<dbReference type="RefSeq" id="WP_113859401.1">
    <property type="nucleotide sequence ID" value="NZ_PDCG01000001.1"/>
</dbReference>
<dbReference type="Proteomes" id="UP000252530">
    <property type="component" value="Unassembled WGS sequence"/>
</dbReference>
<evidence type="ECO:0000313" key="3">
    <source>
        <dbReference type="EMBL" id="RBP98425.1"/>
    </source>
</evidence>
<dbReference type="NCBIfam" id="TIGR03688">
    <property type="entry name" value="depupylase_Dop"/>
    <property type="match status" value="1"/>
</dbReference>
<protein>
    <submittedName>
        <fullName evidence="3">Proteasome accessory factor PafA2</fullName>
    </submittedName>
</protein>
<dbReference type="GO" id="GO:0010498">
    <property type="term" value="P:proteasomal protein catabolic process"/>
    <property type="evidence" value="ECO:0007669"/>
    <property type="project" value="InterPro"/>
</dbReference>
<dbReference type="PANTHER" id="PTHR42307:SF2">
    <property type="entry name" value="PUP DEAMIDASE_DEPUPYLASE"/>
    <property type="match status" value="1"/>
</dbReference>
<dbReference type="Pfam" id="PF03136">
    <property type="entry name" value="Pup_ligase"/>
    <property type="match status" value="1"/>
</dbReference>
<dbReference type="AlphaFoldDB" id="A0A366K9K4"/>
<feature type="active site" description="Proton acceptor" evidence="2">
    <location>
        <position position="107"/>
    </location>
</feature>
<dbReference type="InterPro" id="IPR022366">
    <property type="entry name" value="Pup_deamidase"/>
</dbReference>
<accession>A0A366K9K4</accession>
<organism evidence="3 4">
    <name type="scientific">Bifidobacterium aemilianum</name>
    <dbReference type="NCBI Taxonomy" id="2493120"/>
    <lineage>
        <taxon>Bacteria</taxon>
        <taxon>Bacillati</taxon>
        <taxon>Actinomycetota</taxon>
        <taxon>Actinomycetes</taxon>
        <taxon>Bifidobacteriales</taxon>
        <taxon>Bifidobacteriaceae</taxon>
        <taxon>Bifidobacterium</taxon>
    </lineage>
</organism>
<dbReference type="GO" id="GO:0008233">
    <property type="term" value="F:peptidase activity"/>
    <property type="evidence" value="ECO:0007669"/>
    <property type="project" value="InterPro"/>
</dbReference>
<dbReference type="PANTHER" id="PTHR42307">
    <property type="entry name" value="PUP DEAMIDASE/DEPUPYLASE"/>
    <property type="match status" value="1"/>
</dbReference>
<dbReference type="PIRSF" id="PIRSF018077">
    <property type="entry name" value="UCP018077"/>
    <property type="match status" value="1"/>
</dbReference>
<evidence type="ECO:0000256" key="2">
    <source>
        <dbReference type="PIRSR" id="PIRSR018077-1"/>
    </source>
</evidence>
<dbReference type="GO" id="GO:0000502">
    <property type="term" value="C:proteasome complex"/>
    <property type="evidence" value="ECO:0007669"/>
    <property type="project" value="UniProtKB-KW"/>
</dbReference>
<comment type="caution">
    <text evidence="3">The sequence shown here is derived from an EMBL/GenBank/DDBJ whole genome shotgun (WGS) entry which is preliminary data.</text>
</comment>
<reference evidence="3 4" key="1">
    <citation type="submission" date="2017-10" db="EMBL/GenBank/DDBJ databases">
        <title>Bifidobacterium xylocopum sp. nov. and Bifidobacterium aemilianum sp. nov., from the carpenter bee (Xylocopa violacea) digestive tract.</title>
        <authorList>
            <person name="Alberoni D."/>
            <person name="Baffoni L."/>
            <person name="Di Gioia D."/>
            <person name="Gaggia F."/>
            <person name="Biavati B."/>
        </authorList>
    </citation>
    <scope>NUCLEOTIDE SEQUENCE [LARGE SCALE GENOMIC DNA]</scope>
    <source>
        <strain evidence="3 4">XV10</strain>
    </source>
</reference>
<comment type="similarity">
    <text evidence="1">Belongs to the Pup ligase/Pup deamidase family. Pup deamidase subfamily.</text>
</comment>
<dbReference type="EMBL" id="PDCG01000001">
    <property type="protein sequence ID" value="RBP98425.1"/>
    <property type="molecule type" value="Genomic_DNA"/>
</dbReference>
<evidence type="ECO:0000313" key="4">
    <source>
        <dbReference type="Proteomes" id="UP000252530"/>
    </source>
</evidence>
<dbReference type="OrthoDB" id="9760627at2"/>
<keyword evidence="4" id="KW-1185">Reference proteome</keyword>
<dbReference type="GO" id="GO:0005524">
    <property type="term" value="F:ATP binding"/>
    <property type="evidence" value="ECO:0007669"/>
    <property type="project" value="TreeGrafter"/>
</dbReference>
<dbReference type="InterPro" id="IPR004347">
    <property type="entry name" value="Pup_ligase/deamidase"/>
</dbReference>
<dbReference type="GO" id="GO:0019941">
    <property type="term" value="P:modification-dependent protein catabolic process"/>
    <property type="evidence" value="ECO:0007669"/>
    <property type="project" value="InterPro"/>
</dbReference>
<dbReference type="GO" id="GO:0016811">
    <property type="term" value="F:hydrolase activity, acting on carbon-nitrogen (but not peptide) bonds, in linear amides"/>
    <property type="evidence" value="ECO:0007669"/>
    <property type="project" value="InterPro"/>
</dbReference>
<dbReference type="GO" id="GO:0070490">
    <property type="term" value="P:protein pupylation"/>
    <property type="evidence" value="ECO:0007669"/>
    <property type="project" value="TreeGrafter"/>
</dbReference>
<evidence type="ECO:0000256" key="1">
    <source>
        <dbReference type="ARBA" id="ARBA00009114"/>
    </source>
</evidence>
<gene>
    <name evidence="3" type="ORF">CRD60_00720</name>
</gene>